<gene>
    <name evidence="1" type="ORF">PS718_01277</name>
</gene>
<dbReference type="AlphaFoldDB" id="A0A5E7AU54"/>
<sequence length="192" mass="21405">MSTNKKENKSFTANLYVDGLPVVLNLQRLRLRLRDPRITRREKLDVEAALADNRETSFLTLADHEDDKPLLLTFTPHGDSFAITVALRGVHDGTRLVIESSTRNVLAGQEERGELFSISKAGLLRAVSSDLEPGPLYIGIESESHKKPLYRSTADRMSIFKSVDPNITGHNAFNNKPVTFVLKIIDQLPLVA</sequence>
<evidence type="ECO:0000313" key="1">
    <source>
        <dbReference type="EMBL" id="VVN83202.1"/>
    </source>
</evidence>
<evidence type="ECO:0000313" key="2">
    <source>
        <dbReference type="Proteomes" id="UP000325375"/>
    </source>
</evidence>
<dbReference type="Proteomes" id="UP000325375">
    <property type="component" value="Unassembled WGS sequence"/>
</dbReference>
<reference evidence="1 2" key="1">
    <citation type="submission" date="2019-09" db="EMBL/GenBank/DDBJ databases">
        <authorList>
            <person name="Chandra G."/>
            <person name="Truman W A."/>
        </authorList>
    </citation>
    <scope>NUCLEOTIDE SEQUENCE [LARGE SCALE GENOMIC DNA]</scope>
    <source>
        <strain evidence="1">PS718</strain>
    </source>
</reference>
<accession>A0A5E7AU54</accession>
<name>A0A5E7AU54_PSEFL</name>
<protein>
    <submittedName>
        <fullName evidence="1">Uncharacterized protein</fullName>
    </submittedName>
</protein>
<organism evidence="1 2">
    <name type="scientific">Pseudomonas fluorescens</name>
    <dbReference type="NCBI Taxonomy" id="294"/>
    <lineage>
        <taxon>Bacteria</taxon>
        <taxon>Pseudomonadati</taxon>
        <taxon>Pseudomonadota</taxon>
        <taxon>Gammaproteobacteria</taxon>
        <taxon>Pseudomonadales</taxon>
        <taxon>Pseudomonadaceae</taxon>
        <taxon>Pseudomonas</taxon>
    </lineage>
</organism>
<proteinExistence type="predicted"/>
<dbReference type="RefSeq" id="WP_150602110.1">
    <property type="nucleotide sequence ID" value="NZ_CABVHX010000004.1"/>
</dbReference>
<dbReference type="EMBL" id="CABVHX010000004">
    <property type="protein sequence ID" value="VVN83202.1"/>
    <property type="molecule type" value="Genomic_DNA"/>
</dbReference>